<dbReference type="Gene3D" id="3.40.190.10">
    <property type="entry name" value="Periplasmic binding protein-like II"/>
    <property type="match status" value="2"/>
</dbReference>
<dbReference type="RefSeq" id="XP_026681185.1">
    <property type="nucleotide sequence ID" value="XM_026825384.1"/>
</dbReference>
<accession>A0A3Q0J378</accession>
<feature type="domain" description="Transferrin-like" evidence="2">
    <location>
        <begin position="1"/>
        <end position="318"/>
    </location>
</feature>
<dbReference type="GO" id="GO:0005769">
    <property type="term" value="C:early endosome"/>
    <property type="evidence" value="ECO:0007669"/>
    <property type="project" value="TreeGrafter"/>
</dbReference>
<dbReference type="PANTHER" id="PTHR11485">
    <property type="entry name" value="TRANSFERRIN"/>
    <property type="match status" value="1"/>
</dbReference>
<dbReference type="GO" id="GO:0005886">
    <property type="term" value="C:plasma membrane"/>
    <property type="evidence" value="ECO:0007669"/>
    <property type="project" value="TreeGrafter"/>
</dbReference>
<proteinExistence type="predicted"/>
<dbReference type="GO" id="GO:0005615">
    <property type="term" value="C:extracellular space"/>
    <property type="evidence" value="ECO:0007669"/>
    <property type="project" value="TreeGrafter"/>
</dbReference>
<dbReference type="GO" id="GO:0006826">
    <property type="term" value="P:iron ion transport"/>
    <property type="evidence" value="ECO:0007669"/>
    <property type="project" value="TreeGrafter"/>
</dbReference>
<evidence type="ECO:0000259" key="2">
    <source>
        <dbReference type="PROSITE" id="PS51408"/>
    </source>
</evidence>
<dbReference type="AlphaFoldDB" id="A0A3Q0J378"/>
<evidence type="ECO:0000256" key="1">
    <source>
        <dbReference type="ARBA" id="ARBA00022737"/>
    </source>
</evidence>
<dbReference type="PRINTS" id="PR00422">
    <property type="entry name" value="TRANSFERRIN"/>
</dbReference>
<organism evidence="3 4">
    <name type="scientific">Diaphorina citri</name>
    <name type="common">Asian citrus psyllid</name>
    <dbReference type="NCBI Taxonomy" id="121845"/>
    <lineage>
        <taxon>Eukaryota</taxon>
        <taxon>Metazoa</taxon>
        <taxon>Ecdysozoa</taxon>
        <taxon>Arthropoda</taxon>
        <taxon>Hexapoda</taxon>
        <taxon>Insecta</taxon>
        <taxon>Pterygota</taxon>
        <taxon>Neoptera</taxon>
        <taxon>Paraneoptera</taxon>
        <taxon>Hemiptera</taxon>
        <taxon>Sternorrhyncha</taxon>
        <taxon>Psylloidea</taxon>
        <taxon>Psyllidae</taxon>
        <taxon>Diaphorininae</taxon>
        <taxon>Diaphorina</taxon>
    </lineage>
</organism>
<dbReference type="PANTHER" id="PTHR11485:SF57">
    <property type="entry name" value="TRANSFERRIN"/>
    <property type="match status" value="1"/>
</dbReference>
<keyword evidence="3" id="KW-1185">Reference proteome</keyword>
<protein>
    <submittedName>
        <fullName evidence="4">Serotransferrin-A-like</fullName>
    </submittedName>
</protein>
<dbReference type="PaxDb" id="121845-A0A3Q0J378"/>
<dbReference type="Proteomes" id="UP000079169">
    <property type="component" value="Unplaced"/>
</dbReference>
<dbReference type="GO" id="GO:0055037">
    <property type="term" value="C:recycling endosome"/>
    <property type="evidence" value="ECO:0007669"/>
    <property type="project" value="TreeGrafter"/>
</dbReference>
<dbReference type="GeneID" id="103511687"/>
<dbReference type="PROSITE" id="PS00205">
    <property type="entry name" value="TRANSFERRIN_LIKE_1"/>
    <property type="match status" value="1"/>
</dbReference>
<dbReference type="SMART" id="SM00094">
    <property type="entry name" value="TR_FER"/>
    <property type="match status" value="1"/>
</dbReference>
<dbReference type="PROSITE" id="PS51408">
    <property type="entry name" value="TRANSFERRIN_LIKE_4"/>
    <property type="match status" value="1"/>
</dbReference>
<dbReference type="InterPro" id="IPR001156">
    <property type="entry name" value="Transferrin-like_dom"/>
</dbReference>
<name>A0A3Q0J378_DIACI</name>
<dbReference type="InterPro" id="IPR018195">
    <property type="entry name" value="Transferrin_Fe_BS"/>
</dbReference>
<dbReference type="STRING" id="121845.A0A3Q0J378"/>
<dbReference type="SUPFAM" id="SSF53850">
    <property type="entry name" value="Periplasmic binding protein-like II"/>
    <property type="match status" value="1"/>
</dbReference>
<sequence length="351" mass="39025">MAQVARAFGVMPDIECRSPDRKTIANCELMLKAGEADLMVISTDDFSDVLRANPNLKPILYQYGDEHRYAVAVVKKSSHIKSFAQLKNKRACFGMVGDLGWNAVLYQLMIEDLLPHVCPYEEALKQYFKDICAVYSPDPDVVPLCDEDTSHERNEAYEVGEILGCLVDGGGDVIFLDVKNLDARVEHEWHFTQSEHSLEVICPPGLHNPPSVYANTSCALLWATRGQLLIPSNTSEMREAEIAGTMRQIAAYFGQKLKTSGTPAESFKLFAPFDLKEHVLFQDDARRLGSKDLLLSTTINGEKYLSRNYEQLLPSFSTCDPNRHLTAPDSSSMLSPLHVAAILTLALALVL</sequence>
<gene>
    <name evidence="4" type="primary">LOC103511687</name>
</gene>
<dbReference type="KEGG" id="dci:103511687"/>
<evidence type="ECO:0000313" key="4">
    <source>
        <dbReference type="RefSeq" id="XP_026681185.1"/>
    </source>
</evidence>
<dbReference type="Pfam" id="PF00405">
    <property type="entry name" value="Transferrin"/>
    <property type="match status" value="1"/>
</dbReference>
<evidence type="ECO:0000313" key="3">
    <source>
        <dbReference type="Proteomes" id="UP000079169"/>
    </source>
</evidence>
<reference evidence="4" key="1">
    <citation type="submission" date="2025-08" db="UniProtKB">
        <authorList>
            <consortium name="RefSeq"/>
        </authorList>
    </citation>
    <scope>IDENTIFICATION</scope>
</reference>
<keyword evidence="1" id="KW-0677">Repeat</keyword>